<protein>
    <submittedName>
        <fullName evidence="7">UDP-N-acetylmuramoyl-tripeptide--D-alanyl-D-alanine ligase</fullName>
        <ecNumber evidence="7">6.3.2.10</ecNumber>
    </submittedName>
</protein>
<dbReference type="PANTHER" id="PTHR43024:SF1">
    <property type="entry name" value="UDP-N-ACETYLMURAMOYL-TRIPEPTIDE--D-ALANYL-D-ALANINE LIGASE"/>
    <property type="match status" value="1"/>
</dbReference>
<name>A0ABT7UAQ2_9FIRM</name>
<reference evidence="7 8" key="3">
    <citation type="submission" date="2023-06" db="EMBL/GenBank/DDBJ databases">
        <authorList>
            <person name="Zeman M."/>
            <person name="Kubasova T."/>
            <person name="Jahodarova E."/>
            <person name="Nykrynova M."/>
            <person name="Rychlik I."/>
        </authorList>
    </citation>
    <scope>NUCLEOTIDE SEQUENCE [LARGE SCALE GENOMIC DNA]</scope>
    <source>
        <strain evidence="7 8">ET39</strain>
    </source>
</reference>
<keyword evidence="4" id="KW-1133">Transmembrane helix</keyword>
<feature type="transmembrane region" description="Helical" evidence="4">
    <location>
        <begin position="57"/>
        <end position="83"/>
    </location>
</feature>
<reference evidence="8" key="1">
    <citation type="submission" date="2023-06" db="EMBL/GenBank/DDBJ databases">
        <title>Identification and characterization of horizontal gene transfer across gut microbiota members of farm animals based on homology search.</title>
        <authorList>
            <person name="Zeman M."/>
            <person name="Kubasova T."/>
            <person name="Jahodarova E."/>
            <person name="Nykrynova M."/>
            <person name="Rychlik I."/>
        </authorList>
    </citation>
    <scope>NUCLEOTIDE SEQUENCE [LARGE SCALE GENOMIC DNA]</scope>
    <source>
        <strain evidence="8">ET39</strain>
    </source>
</reference>
<feature type="transmembrane region" description="Helical" evidence="4">
    <location>
        <begin position="127"/>
        <end position="152"/>
    </location>
</feature>
<evidence type="ECO:0000313" key="7">
    <source>
        <dbReference type="EMBL" id="MDM8156709.1"/>
    </source>
</evidence>
<keyword evidence="2" id="KW-0547">Nucleotide-binding</keyword>
<dbReference type="PANTHER" id="PTHR43024">
    <property type="entry name" value="UDP-N-ACETYLMURAMOYL-TRIPEPTIDE--D-ALANYL-D-ALANINE LIGASE"/>
    <property type="match status" value="1"/>
</dbReference>
<keyword evidence="1 7" id="KW-0436">Ligase</keyword>
<sequence>MLGLEILGLIALQLYDLHYALSVFQQCHYHLDRYRNWVAEHFSIQRLWRRIQSFLPFLFFLFLKVESARSPSILCVILIYLYVRLQRMKEDRRGVHLRFTNRMCRLSICLLVLAAIVTVFVRTSLSYELYVCLIPFLWMLGWVLLPVASCLAQPIERILQERYVQDARIRLDTCPQLLRIGISGSYGKTSVKHIAYALLKDSYYTLMTPHSYNNRMGITRTIREQLDPLHEVFLCEMGSDHSGELKELLALVRPSICIVTAIGPQHLRTFGSQEAIIQEKMTMIERLPKEGIGILNIDNPFIRGYPLQTTAKIITYGFSEDADVRIVTGKAGVEGTYFVLEVEGKCYPFHTRLLGDHNLLNIAAAIALARELHVSMEQLQTRVDQLPYVEHRLEMKRIEEGILIDDAYNANPQGALAACRVLEQMSGWRVLITPGFVELGEQQKTCSHAFGKAIAQSADEVFLVGEEQVEEIRCALDEEGFPAHRIHHCAHMEEALSLAKQVSHTPKVILIENDIPHLFSH</sequence>
<evidence type="ECO:0000256" key="4">
    <source>
        <dbReference type="SAM" id="Phobius"/>
    </source>
</evidence>
<dbReference type="SUPFAM" id="SSF53244">
    <property type="entry name" value="MurD-like peptide ligases, peptide-binding domain"/>
    <property type="match status" value="1"/>
</dbReference>
<comment type="caution">
    <text evidence="7">The sequence shown here is derived from an EMBL/GenBank/DDBJ whole genome shotgun (WGS) entry which is preliminary data.</text>
</comment>
<dbReference type="Gene3D" id="3.40.1190.10">
    <property type="entry name" value="Mur-like, catalytic domain"/>
    <property type="match status" value="1"/>
</dbReference>
<keyword evidence="4" id="KW-0812">Transmembrane</keyword>
<proteinExistence type="predicted"/>
<dbReference type="InterPro" id="IPR013221">
    <property type="entry name" value="Mur_ligase_cen"/>
</dbReference>
<keyword evidence="4" id="KW-0472">Membrane</keyword>
<dbReference type="Pfam" id="PF08245">
    <property type="entry name" value="Mur_ligase_M"/>
    <property type="match status" value="1"/>
</dbReference>
<keyword evidence="3" id="KW-0067">ATP-binding</keyword>
<feature type="domain" description="Mur ligase C-terminal" evidence="5">
    <location>
        <begin position="391"/>
        <end position="511"/>
    </location>
</feature>
<evidence type="ECO:0000256" key="3">
    <source>
        <dbReference type="ARBA" id="ARBA00022840"/>
    </source>
</evidence>
<evidence type="ECO:0000256" key="1">
    <source>
        <dbReference type="ARBA" id="ARBA00022598"/>
    </source>
</evidence>
<dbReference type="EC" id="6.3.2.10" evidence="7"/>
<dbReference type="EMBL" id="JAUDCG010000011">
    <property type="protein sequence ID" value="MDM8156709.1"/>
    <property type="molecule type" value="Genomic_DNA"/>
</dbReference>
<dbReference type="InterPro" id="IPR036565">
    <property type="entry name" value="Mur-like_cat_sf"/>
</dbReference>
<dbReference type="GO" id="GO:0047480">
    <property type="term" value="F:UDP-N-acetylmuramoyl-tripeptide-D-alanyl-D-alanine ligase activity"/>
    <property type="evidence" value="ECO:0007669"/>
    <property type="project" value="UniProtKB-EC"/>
</dbReference>
<gene>
    <name evidence="7" type="primary">murF</name>
    <name evidence="7" type="ORF">QUV96_03545</name>
</gene>
<accession>A0ABT7UAQ2</accession>
<feature type="domain" description="Mur ligase central" evidence="6">
    <location>
        <begin position="182"/>
        <end position="369"/>
    </location>
</feature>
<dbReference type="RefSeq" id="WP_289607177.1">
    <property type="nucleotide sequence ID" value="NZ_JAUDCG010000011.1"/>
</dbReference>
<reference evidence="7 8" key="2">
    <citation type="submission" date="2023-06" db="EMBL/GenBank/DDBJ databases">
        <title>Identification and characterization of horizontal gene transfer across gut microbiota members of farm animals based on homology search.</title>
        <authorList>
            <person name="Schwarzerova J."/>
            <person name="Nykrynova M."/>
            <person name="Jureckova K."/>
            <person name="Cejkova D."/>
            <person name="Rychlik I."/>
        </authorList>
    </citation>
    <scope>NUCLEOTIDE SEQUENCE [LARGE SCALE GENOMIC DNA]</scope>
    <source>
        <strain evidence="7 8">ET39</strain>
    </source>
</reference>
<dbReference type="Pfam" id="PF02875">
    <property type="entry name" value="Mur_ligase_C"/>
    <property type="match status" value="1"/>
</dbReference>
<feature type="transmembrane region" description="Helical" evidence="4">
    <location>
        <begin position="103"/>
        <end position="121"/>
    </location>
</feature>
<keyword evidence="8" id="KW-1185">Reference proteome</keyword>
<evidence type="ECO:0000313" key="8">
    <source>
        <dbReference type="Proteomes" id="UP001529340"/>
    </source>
</evidence>
<dbReference type="Gene3D" id="3.90.190.20">
    <property type="entry name" value="Mur ligase, C-terminal domain"/>
    <property type="match status" value="1"/>
</dbReference>
<evidence type="ECO:0000259" key="5">
    <source>
        <dbReference type="Pfam" id="PF02875"/>
    </source>
</evidence>
<organism evidence="7 8">
    <name type="scientific">Amedibacillus dolichus</name>
    <dbReference type="NCBI Taxonomy" id="31971"/>
    <lineage>
        <taxon>Bacteria</taxon>
        <taxon>Bacillati</taxon>
        <taxon>Bacillota</taxon>
        <taxon>Erysipelotrichia</taxon>
        <taxon>Erysipelotrichales</taxon>
        <taxon>Erysipelotrichaceae</taxon>
        <taxon>Amedibacillus</taxon>
    </lineage>
</organism>
<dbReference type="InterPro" id="IPR004101">
    <property type="entry name" value="Mur_ligase_C"/>
</dbReference>
<dbReference type="Proteomes" id="UP001529340">
    <property type="component" value="Unassembled WGS sequence"/>
</dbReference>
<dbReference type="InterPro" id="IPR036615">
    <property type="entry name" value="Mur_ligase_C_dom_sf"/>
</dbReference>
<dbReference type="InterPro" id="IPR051046">
    <property type="entry name" value="MurCDEF_CellWall_CoF430Synth"/>
</dbReference>
<dbReference type="SUPFAM" id="SSF53623">
    <property type="entry name" value="MurD-like peptide ligases, catalytic domain"/>
    <property type="match status" value="1"/>
</dbReference>
<evidence type="ECO:0000259" key="6">
    <source>
        <dbReference type="Pfam" id="PF08245"/>
    </source>
</evidence>
<evidence type="ECO:0000256" key="2">
    <source>
        <dbReference type="ARBA" id="ARBA00022741"/>
    </source>
</evidence>